<evidence type="ECO:0000256" key="11">
    <source>
        <dbReference type="SAM" id="SignalP"/>
    </source>
</evidence>
<evidence type="ECO:0000256" key="4">
    <source>
        <dbReference type="ARBA" id="ARBA00022692"/>
    </source>
</evidence>
<evidence type="ECO:0000256" key="1">
    <source>
        <dbReference type="ARBA" id="ARBA00004479"/>
    </source>
</evidence>
<dbReference type="SMART" id="SM01190">
    <property type="entry name" value="EMP24_GP25L"/>
    <property type="match status" value="1"/>
</dbReference>
<comment type="similarity">
    <text evidence="2 9">Belongs to the EMP24/GP25L family.</text>
</comment>
<gene>
    <name evidence="13" type="ORF">PVAND_015135</name>
</gene>
<keyword evidence="5 11" id="KW-0732">Signal</keyword>
<dbReference type="Proteomes" id="UP001107558">
    <property type="component" value="Chromosome 4"/>
</dbReference>
<dbReference type="OrthoDB" id="5976732at2759"/>
<dbReference type="AlphaFoldDB" id="A0A9J6BBR2"/>
<comment type="caution">
    <text evidence="13">The sequence shown here is derived from an EMBL/GenBank/DDBJ whole genome shotgun (WGS) entry which is preliminary data.</text>
</comment>
<evidence type="ECO:0000256" key="9">
    <source>
        <dbReference type="RuleBase" id="RU003827"/>
    </source>
</evidence>
<reference evidence="13" key="1">
    <citation type="submission" date="2021-03" db="EMBL/GenBank/DDBJ databases">
        <title>Chromosome level genome of the anhydrobiotic midge Polypedilum vanderplanki.</title>
        <authorList>
            <person name="Yoshida Y."/>
            <person name="Kikawada T."/>
            <person name="Gusev O."/>
        </authorList>
    </citation>
    <scope>NUCLEOTIDE SEQUENCE</scope>
    <source>
        <strain evidence="13">NIAS01</strain>
        <tissue evidence="13">Whole body or cell culture</tissue>
    </source>
</reference>
<evidence type="ECO:0000313" key="13">
    <source>
        <dbReference type="EMBL" id="KAG5667138.1"/>
    </source>
</evidence>
<evidence type="ECO:0000256" key="10">
    <source>
        <dbReference type="SAM" id="Phobius"/>
    </source>
</evidence>
<dbReference type="EMBL" id="JADBJN010000004">
    <property type="protein sequence ID" value="KAG5667138.1"/>
    <property type="molecule type" value="Genomic_DNA"/>
</dbReference>
<evidence type="ECO:0000256" key="6">
    <source>
        <dbReference type="ARBA" id="ARBA00022989"/>
    </source>
</evidence>
<keyword evidence="6 10" id="KW-1133">Transmembrane helix</keyword>
<dbReference type="PROSITE" id="PS50866">
    <property type="entry name" value="GOLD"/>
    <property type="match status" value="1"/>
</dbReference>
<dbReference type="GO" id="GO:0012505">
    <property type="term" value="C:endomembrane system"/>
    <property type="evidence" value="ECO:0007669"/>
    <property type="project" value="UniProtKB-SubCell"/>
</dbReference>
<evidence type="ECO:0000256" key="7">
    <source>
        <dbReference type="ARBA" id="ARBA00023136"/>
    </source>
</evidence>
<dbReference type="InterPro" id="IPR036598">
    <property type="entry name" value="GOLD_dom_sf"/>
</dbReference>
<protein>
    <recommendedName>
        <fullName evidence="12">GOLD domain-containing protein</fullName>
    </recommendedName>
</protein>
<feature type="domain" description="GOLD" evidence="12">
    <location>
        <begin position="36"/>
        <end position="120"/>
    </location>
</feature>
<dbReference type="PANTHER" id="PTHR22811">
    <property type="entry name" value="TRANSMEMBRANE EMP24 DOMAIN-CONTAINING PROTEIN"/>
    <property type="match status" value="1"/>
</dbReference>
<feature type="signal peptide" evidence="11">
    <location>
        <begin position="1"/>
        <end position="22"/>
    </location>
</feature>
<evidence type="ECO:0000256" key="2">
    <source>
        <dbReference type="ARBA" id="ARBA00007104"/>
    </source>
</evidence>
<sequence>MKQFILLTIFAFISENLMTVECLDKEMTIVVNAKEKECFYERVPENFIIDIEYQVIDGGQGDLDINFELSVNNRIIFADHKKSDNIHRLDKPHPEADYMFCFDNTISHFNTKTVFFELIIEDPNNPVDENDVISDLEGLSPEEFYEMKVQDIQDIIHNVKTKINKARQLQDMLRSFEARDRNLAELNCSRVNWLSFFIVSLMIVVGLIQVYMIRSLFDTDPKGRRIWQKINSIVDKLK</sequence>
<dbReference type="Pfam" id="PF01105">
    <property type="entry name" value="EMP24_GP25L"/>
    <property type="match status" value="1"/>
</dbReference>
<comment type="subcellular location">
    <subcellularLocation>
        <location evidence="8">Endomembrane system</location>
        <topology evidence="8">Single-pass membrane protein</topology>
    </subcellularLocation>
    <subcellularLocation>
        <location evidence="1 9">Membrane</location>
        <topology evidence="1 9">Single-pass type I membrane protein</topology>
    </subcellularLocation>
</comment>
<dbReference type="InterPro" id="IPR015720">
    <property type="entry name" value="Emp24-like"/>
</dbReference>
<evidence type="ECO:0000256" key="3">
    <source>
        <dbReference type="ARBA" id="ARBA00022473"/>
    </source>
</evidence>
<keyword evidence="3" id="KW-0217">Developmental protein</keyword>
<keyword evidence="7 10" id="KW-0472">Membrane</keyword>
<dbReference type="SUPFAM" id="SSF101576">
    <property type="entry name" value="Supernatant protein factor (SPF), C-terminal domain"/>
    <property type="match status" value="1"/>
</dbReference>
<organism evidence="13 14">
    <name type="scientific">Polypedilum vanderplanki</name>
    <name type="common">Sleeping chironomid midge</name>
    <dbReference type="NCBI Taxonomy" id="319348"/>
    <lineage>
        <taxon>Eukaryota</taxon>
        <taxon>Metazoa</taxon>
        <taxon>Ecdysozoa</taxon>
        <taxon>Arthropoda</taxon>
        <taxon>Hexapoda</taxon>
        <taxon>Insecta</taxon>
        <taxon>Pterygota</taxon>
        <taxon>Neoptera</taxon>
        <taxon>Endopterygota</taxon>
        <taxon>Diptera</taxon>
        <taxon>Nematocera</taxon>
        <taxon>Chironomoidea</taxon>
        <taxon>Chironomidae</taxon>
        <taxon>Chironominae</taxon>
        <taxon>Polypedilum</taxon>
        <taxon>Polypedilum</taxon>
    </lineage>
</organism>
<feature type="chain" id="PRO_5039887009" description="GOLD domain-containing protein" evidence="11">
    <location>
        <begin position="23"/>
        <end position="238"/>
    </location>
</feature>
<feature type="transmembrane region" description="Helical" evidence="10">
    <location>
        <begin position="193"/>
        <end position="217"/>
    </location>
</feature>
<evidence type="ECO:0000256" key="8">
    <source>
        <dbReference type="ARBA" id="ARBA00037847"/>
    </source>
</evidence>
<evidence type="ECO:0000259" key="12">
    <source>
        <dbReference type="PROSITE" id="PS50866"/>
    </source>
</evidence>
<keyword evidence="14" id="KW-1185">Reference proteome</keyword>
<evidence type="ECO:0000256" key="5">
    <source>
        <dbReference type="ARBA" id="ARBA00022729"/>
    </source>
</evidence>
<dbReference type="GO" id="GO:0016020">
    <property type="term" value="C:membrane"/>
    <property type="evidence" value="ECO:0007669"/>
    <property type="project" value="UniProtKB-SubCell"/>
</dbReference>
<accession>A0A9J6BBR2</accession>
<proteinExistence type="inferred from homology"/>
<evidence type="ECO:0000313" key="14">
    <source>
        <dbReference type="Proteomes" id="UP001107558"/>
    </source>
</evidence>
<dbReference type="InterPro" id="IPR009038">
    <property type="entry name" value="GOLD_dom"/>
</dbReference>
<name>A0A9J6BBR2_POLVA</name>
<keyword evidence="4 9" id="KW-0812">Transmembrane</keyword>